<evidence type="ECO:0000256" key="9">
    <source>
        <dbReference type="SAM" id="SignalP"/>
    </source>
</evidence>
<dbReference type="PANTHER" id="PTHR33562">
    <property type="entry name" value="ATILLA, ISOFORM B-RELATED-RELATED"/>
    <property type="match status" value="1"/>
</dbReference>
<dbReference type="PANTHER" id="PTHR33562:SF23">
    <property type="entry name" value="PROTEIN QUIVER"/>
    <property type="match status" value="1"/>
</dbReference>
<dbReference type="Pfam" id="PF17064">
    <property type="entry name" value="QVR"/>
    <property type="match status" value="1"/>
</dbReference>
<dbReference type="GO" id="GO:0032222">
    <property type="term" value="P:regulation of synaptic transmission, cholinergic"/>
    <property type="evidence" value="ECO:0007669"/>
    <property type="project" value="InterPro"/>
</dbReference>
<evidence type="ECO:0000313" key="10">
    <source>
        <dbReference type="EMBL" id="JAS35254.1"/>
    </source>
</evidence>
<dbReference type="GO" id="GO:0030431">
    <property type="term" value="P:sleep"/>
    <property type="evidence" value="ECO:0007669"/>
    <property type="project" value="InterPro"/>
</dbReference>
<dbReference type="AlphaFoldDB" id="A0A1B6EBK2"/>
<evidence type="ECO:0000256" key="5">
    <source>
        <dbReference type="ARBA" id="ARBA00022989"/>
    </source>
</evidence>
<organism evidence="10">
    <name type="scientific">Clastoptera arizonana</name>
    <name type="common">Arizona spittle bug</name>
    <dbReference type="NCBI Taxonomy" id="38151"/>
    <lineage>
        <taxon>Eukaryota</taxon>
        <taxon>Metazoa</taxon>
        <taxon>Ecdysozoa</taxon>
        <taxon>Arthropoda</taxon>
        <taxon>Hexapoda</taxon>
        <taxon>Insecta</taxon>
        <taxon>Pterygota</taxon>
        <taxon>Neoptera</taxon>
        <taxon>Paraneoptera</taxon>
        <taxon>Hemiptera</taxon>
        <taxon>Auchenorrhyncha</taxon>
        <taxon>Cercopoidea</taxon>
        <taxon>Clastopteridae</taxon>
        <taxon>Clastoptera</taxon>
    </lineage>
</organism>
<reference evidence="10" key="1">
    <citation type="submission" date="2015-12" db="EMBL/GenBank/DDBJ databases">
        <title>De novo transcriptome assembly of four potential Pierce s Disease insect vectors from Arizona vineyards.</title>
        <authorList>
            <person name="Tassone E.E."/>
        </authorList>
    </citation>
    <scope>NUCLEOTIDE SEQUENCE</scope>
</reference>
<dbReference type="InterPro" id="IPR031424">
    <property type="entry name" value="QVR-like"/>
</dbReference>
<evidence type="ECO:0000256" key="6">
    <source>
        <dbReference type="ARBA" id="ARBA00023136"/>
    </source>
</evidence>
<evidence type="ECO:0000256" key="1">
    <source>
        <dbReference type="ARBA" id="ARBA00004589"/>
    </source>
</evidence>
<proteinExistence type="predicted"/>
<evidence type="ECO:0000256" key="8">
    <source>
        <dbReference type="ARBA" id="ARBA00023288"/>
    </source>
</evidence>
<keyword evidence="3" id="KW-0812">Transmembrane</keyword>
<keyword evidence="8" id="KW-0449">Lipoprotein</keyword>
<keyword evidence="7" id="KW-0325">Glycoprotein</keyword>
<feature type="signal peptide" evidence="9">
    <location>
        <begin position="1"/>
        <end position="18"/>
    </location>
</feature>
<evidence type="ECO:0000256" key="4">
    <source>
        <dbReference type="ARBA" id="ARBA00022729"/>
    </source>
</evidence>
<evidence type="ECO:0000256" key="2">
    <source>
        <dbReference type="ARBA" id="ARBA00022622"/>
    </source>
</evidence>
<dbReference type="EMBL" id="GEDC01002044">
    <property type="protein sequence ID" value="JAS35254.1"/>
    <property type="molecule type" value="Transcribed_RNA"/>
</dbReference>
<evidence type="ECO:0000256" key="3">
    <source>
        <dbReference type="ARBA" id="ARBA00022692"/>
    </source>
</evidence>
<accession>A0A1B6EBK2</accession>
<keyword evidence="5" id="KW-1133">Transmembrane helix</keyword>
<protein>
    <submittedName>
        <fullName evidence="10">Uncharacterized protein</fullName>
    </submittedName>
</protein>
<dbReference type="InterPro" id="IPR050975">
    <property type="entry name" value="Sleep_regulator"/>
</dbReference>
<gene>
    <name evidence="10" type="ORF">g.28548</name>
</gene>
<evidence type="ECO:0000256" key="7">
    <source>
        <dbReference type="ARBA" id="ARBA00023180"/>
    </source>
</evidence>
<keyword evidence="2" id="KW-0336">GPI-anchor</keyword>
<dbReference type="GO" id="GO:0098552">
    <property type="term" value="C:side of membrane"/>
    <property type="evidence" value="ECO:0007669"/>
    <property type="project" value="UniProtKB-KW"/>
</dbReference>
<keyword evidence="4 9" id="KW-0732">Signal</keyword>
<sequence length="145" mass="16653">MKLFGLVHFLLGISLATGLSTTIKCFQCNSWVDPDCINLQPNQTNSIHYKTCEYTGEENYSDFELFCRKIEQIIPERDNLVRIVRKCGWVIHKSKTDTCYKLANDDHTETVCQCFSDACNKAETYNININLSLAFLFIAALFSYI</sequence>
<comment type="subcellular location">
    <subcellularLocation>
        <location evidence="1">Membrane</location>
        <topology evidence="1">Lipid-anchor</topology>
        <topology evidence="1">GPI-anchor</topology>
    </subcellularLocation>
</comment>
<name>A0A1B6EBK2_9HEMI</name>
<keyword evidence="6" id="KW-0472">Membrane</keyword>
<feature type="chain" id="PRO_5008581970" evidence="9">
    <location>
        <begin position="19"/>
        <end position="145"/>
    </location>
</feature>